<feature type="compositionally biased region" description="Basic residues" evidence="4">
    <location>
        <begin position="631"/>
        <end position="646"/>
    </location>
</feature>
<keyword evidence="2" id="KW-0732">Signal</keyword>
<feature type="compositionally biased region" description="Polar residues" evidence="4">
    <location>
        <begin position="428"/>
        <end position="451"/>
    </location>
</feature>
<evidence type="ECO:0000256" key="1">
    <source>
        <dbReference type="ARBA" id="ARBA00007932"/>
    </source>
</evidence>
<feature type="domain" description="Folate receptor-like" evidence="5">
    <location>
        <begin position="17"/>
        <end position="200"/>
    </location>
</feature>
<evidence type="ECO:0000259" key="5">
    <source>
        <dbReference type="Pfam" id="PF03024"/>
    </source>
</evidence>
<evidence type="ECO:0000313" key="6">
    <source>
        <dbReference type="EMBL" id="ROT69893.1"/>
    </source>
</evidence>
<dbReference type="Proteomes" id="UP000283509">
    <property type="component" value="Unassembled WGS sequence"/>
</dbReference>
<feature type="compositionally biased region" description="Polar residues" evidence="4">
    <location>
        <begin position="559"/>
        <end position="570"/>
    </location>
</feature>
<sequence length="702" mass="75100">MALGQKTSNVDELLNWCLDARHHKKLPGPEGDLFKQCTPWKTRSCCTEEVTRKIHEDSLYSFNFNHCMHQTKKEMSRECHRHFKQDHCFYECSPNVGPWVVSEKRSWRKERYFKVPLCASDCEAWFNSCADDYTCTDNWSRNFDWLESSQCTSGTKCKTNFCPKGSDCRTFKEIYLTAQNFCEKVWDDAWEYTNDSSPCMRLWRLINNPAVLRTCPDATAMAAPPPSPEHTPPPSPSASPSSSDEVTSRAMPSSSPGSQSPSSTSAFSPAEASAPSPSAAASTEPTSTTLSNSFNLPMASSRGAEGDAEDASPSSSKAGLDSPPYAEMSSSSTQAAFEVSSSNLGLDAPSFCDIPHNSTPGASGTSGPCPADSSEAAFVPRHSRRGSGTPPSSSRWSLESSSVTSESFVSRSSWSPAGLHMEAAAVEQNVSSQWSSQSRNGYPETEVSSTGPPECAKAASDSFPEWPSRHACSGQAEPAASTSSWPHDPVNSTDDEGAARASWGQGGASHASGSASCVWRCDSQNSVAETSTSAPAWCHPSSTSAALPTSSQHHAPGPANTSAADNSSHALTWRSRAASAPLSLTRVTPTAPPPRPPTPPRPSTPPTTRHRAHVPSPTAPRRSLSPSRLSARARRSVSPPLHHHARAQPPTPPRRSVSPVSLQPGHAQPPSPTVRSRLSPRPRYCGAQVSPGRLAAGPRGVC</sequence>
<gene>
    <name evidence="6" type="ORF">C7M84_011881</name>
</gene>
<feature type="region of interest" description="Disordered" evidence="4">
    <location>
        <begin position="218"/>
        <end position="414"/>
    </location>
</feature>
<comment type="caution">
    <text evidence="6">The sequence shown here is derived from an EMBL/GenBank/DDBJ whole genome shotgun (WGS) entry which is preliminary data.</text>
</comment>
<keyword evidence="7" id="KW-1185">Reference proteome</keyword>
<dbReference type="InterPro" id="IPR004269">
    <property type="entry name" value="Folate_rcpt"/>
</dbReference>
<reference evidence="6 7" key="2">
    <citation type="submission" date="2019-01" db="EMBL/GenBank/DDBJ databases">
        <title>The decoding of complex shrimp genome reveals the adaptation for benthos swimmer, frequently molting mechanism and breeding impact on genome.</title>
        <authorList>
            <person name="Sun Y."/>
            <person name="Gao Y."/>
            <person name="Yu Y."/>
        </authorList>
    </citation>
    <scope>NUCLEOTIDE SEQUENCE [LARGE SCALE GENOMIC DNA]</scope>
    <source>
        <tissue evidence="6">Muscle</tissue>
    </source>
</reference>
<feature type="region of interest" description="Disordered" evidence="4">
    <location>
        <begin position="428"/>
        <end position="702"/>
    </location>
</feature>
<dbReference type="GO" id="GO:0009897">
    <property type="term" value="C:external side of plasma membrane"/>
    <property type="evidence" value="ECO:0007669"/>
    <property type="project" value="TreeGrafter"/>
</dbReference>
<feature type="compositionally biased region" description="Polar residues" evidence="4">
    <location>
        <begin position="356"/>
        <end position="366"/>
    </location>
</feature>
<organism evidence="6 7">
    <name type="scientific">Penaeus vannamei</name>
    <name type="common">Whiteleg shrimp</name>
    <name type="synonym">Litopenaeus vannamei</name>
    <dbReference type="NCBI Taxonomy" id="6689"/>
    <lineage>
        <taxon>Eukaryota</taxon>
        <taxon>Metazoa</taxon>
        <taxon>Ecdysozoa</taxon>
        <taxon>Arthropoda</taxon>
        <taxon>Crustacea</taxon>
        <taxon>Multicrustacea</taxon>
        <taxon>Malacostraca</taxon>
        <taxon>Eumalacostraca</taxon>
        <taxon>Eucarida</taxon>
        <taxon>Decapoda</taxon>
        <taxon>Dendrobranchiata</taxon>
        <taxon>Penaeoidea</taxon>
        <taxon>Penaeidae</taxon>
        <taxon>Penaeus</taxon>
    </lineage>
</organism>
<dbReference type="EMBL" id="QCYY01002503">
    <property type="protein sequence ID" value="ROT69893.1"/>
    <property type="molecule type" value="Genomic_DNA"/>
</dbReference>
<feature type="compositionally biased region" description="Low complexity" evidence="4">
    <location>
        <begin position="540"/>
        <end position="551"/>
    </location>
</feature>
<dbReference type="STRING" id="6689.A0A3R7MUC2"/>
<evidence type="ECO:0000313" key="7">
    <source>
        <dbReference type="Proteomes" id="UP000283509"/>
    </source>
</evidence>
<feature type="compositionally biased region" description="Low complexity" evidence="4">
    <location>
        <begin position="615"/>
        <end position="630"/>
    </location>
</feature>
<evidence type="ECO:0000256" key="3">
    <source>
        <dbReference type="ARBA" id="ARBA00023157"/>
    </source>
</evidence>
<dbReference type="AlphaFoldDB" id="A0A3R7MUC2"/>
<feature type="compositionally biased region" description="Pro residues" evidence="4">
    <location>
        <begin position="590"/>
        <end position="605"/>
    </location>
</feature>
<dbReference type="InterPro" id="IPR018143">
    <property type="entry name" value="Folate_rcpt-like"/>
</dbReference>
<feature type="compositionally biased region" description="Low complexity" evidence="4">
    <location>
        <begin position="238"/>
        <end position="291"/>
    </location>
</feature>
<keyword evidence="6" id="KW-0675">Receptor</keyword>
<protein>
    <submittedName>
        <fullName evidence="6">Folate receptor beta</fullName>
    </submittedName>
</protein>
<accession>A0A3R7MUC2</accession>
<keyword evidence="3" id="KW-1015">Disulfide bond</keyword>
<dbReference type="PANTHER" id="PTHR10517">
    <property type="entry name" value="FOLATE RECEPTOR"/>
    <property type="match status" value="1"/>
</dbReference>
<feature type="compositionally biased region" description="Low complexity" evidence="4">
    <location>
        <begin position="386"/>
        <end position="414"/>
    </location>
</feature>
<feature type="compositionally biased region" description="Pro residues" evidence="4">
    <location>
        <begin position="223"/>
        <end position="237"/>
    </location>
</feature>
<feature type="compositionally biased region" description="Polar residues" evidence="4">
    <location>
        <begin position="522"/>
        <end position="534"/>
    </location>
</feature>
<name>A0A3R7MUC2_PENVA</name>
<dbReference type="PANTHER" id="PTHR10517:SF14">
    <property type="entry name" value="FOLATE RECEPTOR 1-RELATED"/>
    <property type="match status" value="1"/>
</dbReference>
<feature type="compositionally biased region" description="Polar residues" evidence="4">
    <location>
        <begin position="328"/>
        <end position="344"/>
    </location>
</feature>
<proteinExistence type="inferred from homology"/>
<dbReference type="OrthoDB" id="6378317at2759"/>
<evidence type="ECO:0000256" key="4">
    <source>
        <dbReference type="SAM" id="MobiDB-lite"/>
    </source>
</evidence>
<dbReference type="GO" id="GO:0038023">
    <property type="term" value="F:signaling receptor activity"/>
    <property type="evidence" value="ECO:0007669"/>
    <property type="project" value="TreeGrafter"/>
</dbReference>
<reference evidence="6 7" key="1">
    <citation type="submission" date="2018-04" db="EMBL/GenBank/DDBJ databases">
        <authorList>
            <person name="Zhang X."/>
            <person name="Yuan J."/>
            <person name="Li F."/>
            <person name="Xiang J."/>
        </authorList>
    </citation>
    <scope>NUCLEOTIDE SEQUENCE [LARGE SCALE GENOMIC DNA]</scope>
    <source>
        <tissue evidence="6">Muscle</tissue>
    </source>
</reference>
<comment type="similarity">
    <text evidence="1">Belongs to the folate receptor family.</text>
</comment>
<dbReference type="Pfam" id="PF03024">
    <property type="entry name" value="Folate_rec"/>
    <property type="match status" value="1"/>
</dbReference>
<evidence type="ECO:0000256" key="2">
    <source>
        <dbReference type="ARBA" id="ARBA00022729"/>
    </source>
</evidence>